<dbReference type="Pfam" id="PF21307">
    <property type="entry name" value="Glyco_hydro_95_C"/>
    <property type="match status" value="1"/>
</dbReference>
<keyword evidence="2 12" id="KW-0378">Hydrolase</keyword>
<dbReference type="InterPro" id="IPR012341">
    <property type="entry name" value="6hp_glycosidase-like_sf"/>
</dbReference>
<dbReference type="Gene3D" id="2.60.40.10">
    <property type="entry name" value="Immunoglobulins"/>
    <property type="match status" value="2"/>
</dbReference>
<dbReference type="InterPro" id="IPR008928">
    <property type="entry name" value="6-hairpin_glycosidase_sf"/>
</dbReference>
<evidence type="ECO:0000259" key="4">
    <source>
        <dbReference type="Pfam" id="PF00703"/>
    </source>
</evidence>
<dbReference type="InterPro" id="IPR006103">
    <property type="entry name" value="Glyco_hydro_2_cat"/>
</dbReference>
<evidence type="ECO:0000256" key="3">
    <source>
        <dbReference type="ARBA" id="ARBA00023295"/>
    </source>
</evidence>
<dbReference type="InterPro" id="IPR049053">
    <property type="entry name" value="AFCA-like_C"/>
</dbReference>
<organism evidence="12 13">
    <name type="scientific">Pedobacter westerhofensis</name>
    <dbReference type="NCBI Taxonomy" id="425512"/>
    <lineage>
        <taxon>Bacteria</taxon>
        <taxon>Pseudomonadati</taxon>
        <taxon>Bacteroidota</taxon>
        <taxon>Sphingobacteriia</taxon>
        <taxon>Sphingobacteriales</taxon>
        <taxon>Sphingobacteriaceae</taxon>
        <taxon>Pedobacter</taxon>
    </lineage>
</organism>
<dbReference type="Pfam" id="PF00703">
    <property type="entry name" value="Glyco_hydro_2"/>
    <property type="match status" value="1"/>
</dbReference>
<comment type="similarity">
    <text evidence="1">Belongs to the glycosyl hydrolase 2 family.</text>
</comment>
<reference evidence="12 13" key="1">
    <citation type="submission" date="2017-05" db="EMBL/GenBank/DDBJ databases">
        <authorList>
            <person name="Varghese N."/>
            <person name="Submissions S."/>
        </authorList>
    </citation>
    <scope>NUCLEOTIDE SEQUENCE [LARGE SCALE GENOMIC DNA]</scope>
    <source>
        <strain evidence="12 13">DSM 19036</strain>
    </source>
</reference>
<evidence type="ECO:0000259" key="6">
    <source>
        <dbReference type="Pfam" id="PF11721"/>
    </source>
</evidence>
<dbReference type="Gene3D" id="2.70.98.50">
    <property type="entry name" value="putative glycoside hydrolase family protein from bacillus halodurans"/>
    <property type="match status" value="1"/>
</dbReference>
<dbReference type="InterPro" id="IPR054593">
    <property type="entry name" value="Beta-mannosidase-like_N2"/>
</dbReference>
<dbReference type="Pfam" id="PF16355">
    <property type="entry name" value="DUF4982"/>
    <property type="match status" value="1"/>
</dbReference>
<dbReference type="Pfam" id="PF14498">
    <property type="entry name" value="Glyco_hyd_65N_2"/>
    <property type="match status" value="2"/>
</dbReference>
<feature type="domain" description="Glycoside hydrolase family 2 immunoglobulin-like beta-sandwich" evidence="4">
    <location>
        <begin position="1167"/>
        <end position="1269"/>
    </location>
</feature>
<evidence type="ECO:0000313" key="13">
    <source>
        <dbReference type="Proteomes" id="UP000320300"/>
    </source>
</evidence>
<proteinExistence type="inferred from homology"/>
<dbReference type="Gene3D" id="2.60.120.260">
    <property type="entry name" value="Galactose-binding domain-like"/>
    <property type="match status" value="3"/>
</dbReference>
<sequence>MRSLLLIPVVFTCLCLSKVNAQHQDRRGAKTNRLRTAAPADNRLWYKQPAVKWTDALPLGNGRLGAMVFGGTDTDRIQFNEETLWTGRPRDYTHPGAAAYLPQIRKLLAESKQAEAEKLADANFMGLQSPAGDRKAWTADMLALKGMDGNPALPAYDDSSWKTLQVPSFEGWEAAGLEGLDGAVWFRTTFMLTTELAAEDLVLDLNKIRDQDFTYINGKLAGATDGNAVSRKYLIPAGTLRAGKNIIAVQVLNFSDKGGIAGYKDTSNRISIHPAAGKSGRAIYFDKKWKYKIQDQNPPEVPHFQADYQPFGDLRLDFLQHGKIGSSAPVIQGYRRELNLSTAVSTTTYTSGGIIYTRKYFVSQPDHVIVVHLTASKPSSISFTASLSSPHQQNLFRRIDGSTIGMAVQVKNGALKGQSYLQAVLKKGKLMVSNSKGSALMTVSNADEVMLYLTAGTNFVNYTDVSGDPELQCKKVIANLRGKTFENVMQRHLAEYQKYYNTFSIDLGKNENQRLPTDIRLARFKTAKDPAFAALFLQYGRYLLISSSRPGTQPANLQGIWNDLLAPPWGSKYTTNINAEMNYWPSEVLNLSPMHEPMFRMIDELSATGTATAKVHYNAAGWVVHHNTDIWRGAAPINSATHGIWVSGAAWLTMDLWEHFLFTQDTTFLSKRAYPKMKAAAEFFVDFLVKDPKTGWLISTPSNSPENGGLVAGPSMDHQIIRTLFRNCIAAAGILQRDTAFSKILEEKYKQIAPGQIGKYGQLQEWLEDKDDPKSNHRHVSHLWGVHPGNDMTWDESPELMKAARQSLIYRGDAGTGWSLAWKINFWARFKEGDHAMKMLKMLISPVEKGGGAYLNLFDAHPPFQIDGNFGGAAGIAEMLIQSHTKYKDLLPALPADFSYGNVKGICARGGFVLNLKWKGHVLQRVEIFSKAGKECWLRYNGKILHLPTTAGKSYMLNGLLEKINSRAQARAEAEPADNALNAPRIIIPMNANWKSIVSDKNIHAYDGFEQPGYDDGKWKKVSVPHTWDKYEGYRRLLAGNRHGYAWYRKTFRTGLNKKGKRFFLYFEGVGSYATVFLNGKLVGKHAGGRTTFTLDVTKAILLNNRLNTLSVRADHPAGIRDLPWVDGGSSAERGFSEGSQPMGIFRPVQLMVTNDIRVEPFGVHIWNDTAVSARSAQIQMTTELKNYGSYVQQLRLHSRLINAAGETVAAAEIKVLLKPGETAVIPQQMLLHQPERWSPANPYLYTLKSTVIRGSKIADEEQTTYGIRTISWPVGNTPDNKRFLINGEPFFINGIAEYEHLMGNSHAFSAEQIYSRVMQIKAAGFNAFRDAHQPHNLRYLKYWDQLGILCWTQMAAHIWYDTPEFRQNFKTLLREWVKERRNSPSVVLWGLENESTLPEDFARECTAIIREMDPTASRQRKVTTCNGGRGTDWDVPQNWTGTYGGDPKDYAKDLERQVLIGEYGAWRTLDLHTEGPFVQNGVFSEERMSQLMETKIRLAETAKDKTAGHFFWLFNSHDNPGRVQGGEGLRELDRVGPVNYKGLLTPWEEPLDVYYLYRANYAPRQTSPMVYIVSHTWPDRWLQPGIKDSISVYSNCDEVELFNDVNHLSLGRKKNRGKGTHFQWDNVRIGYNVLYAIGYVDGKAVAKDEIILSQLPVAPHFSDFYKNSTALKPEPGYHYLYRVNAGGPDYTDQLGNIWQADRQKDAPSHWGSSSWTADFPGTPAFFASQRRTFDPIRGTRDWKLFQDFRYGREQLKFDFPVPDGEYLVELYFTEPWLGTGGGMDCTGWRLFDVAVNDKVVLKDLDIWKEAGHDGALKKTITVKVKGGQLSISFPHVKAAEALISAIAIASKNHLINPAQASAAIADSLFIDGSKHQFFSWMDTGGQFSSLPANLFGAEWVRIDKGRMVSFQMTGDAEVYTALLQSPSEKNQASAAEEITGTLIIDNKGRQFEVTKKRYPKGSRVELTAGSGLTVPMIIAVNPVNSLAPAFDLKKAVSYPAVNAFSASRGMIKASLMGKERLKFEQDQGSFIEFQIAVGVADTYSLTLKYHNPSATELNARIEVFALDGTVMKKPQIIKLAQTKPGKWSYITTDTGTMINAGTYKLRIFSVDAKDVSIDGLEVQ</sequence>
<dbReference type="Gene3D" id="2.60.120.430">
    <property type="entry name" value="Galactose-binding lectin"/>
    <property type="match status" value="1"/>
</dbReference>
<dbReference type="Gene3D" id="3.20.20.80">
    <property type="entry name" value="Glycosidases"/>
    <property type="match status" value="1"/>
</dbReference>
<dbReference type="InterPro" id="IPR054363">
    <property type="entry name" value="GH95_cat"/>
</dbReference>
<dbReference type="InterPro" id="IPR027414">
    <property type="entry name" value="GH95_N_dom"/>
</dbReference>
<feature type="domain" description="Malectin" evidence="6">
    <location>
        <begin position="1681"/>
        <end position="1847"/>
    </location>
</feature>
<dbReference type="InterPro" id="IPR017853">
    <property type="entry name" value="GH"/>
</dbReference>
<evidence type="ECO:0000259" key="9">
    <source>
        <dbReference type="Pfam" id="PF21307"/>
    </source>
</evidence>
<dbReference type="PRINTS" id="PR00132">
    <property type="entry name" value="GLHYDRLASE2"/>
</dbReference>
<gene>
    <name evidence="12" type="ORF">SAMN06265348_101285</name>
</gene>
<dbReference type="GO" id="GO:0005975">
    <property type="term" value="P:carbohydrate metabolic process"/>
    <property type="evidence" value="ECO:0007669"/>
    <property type="project" value="InterPro"/>
</dbReference>
<dbReference type="InterPro" id="IPR008979">
    <property type="entry name" value="Galactose-bd-like_sf"/>
</dbReference>
<dbReference type="SUPFAM" id="SSF51445">
    <property type="entry name" value="(Trans)glycosidases"/>
    <property type="match status" value="1"/>
</dbReference>
<dbReference type="RefSeq" id="WP_246101274.1">
    <property type="nucleotide sequence ID" value="NZ_CBCSJO010000002.1"/>
</dbReference>
<keyword evidence="3" id="KW-0326">Glycosidase</keyword>
<feature type="domain" description="Glycosyl hydrolase family 95 catalytic" evidence="10">
    <location>
        <begin position="485"/>
        <end position="880"/>
    </location>
</feature>
<name>A0A521AKN5_9SPHI</name>
<evidence type="ECO:0000259" key="11">
    <source>
        <dbReference type="Pfam" id="PF22666"/>
    </source>
</evidence>
<evidence type="ECO:0000259" key="5">
    <source>
        <dbReference type="Pfam" id="PF02836"/>
    </source>
</evidence>
<feature type="domain" description="Glycosyl hydrolase family 95 N-terminal" evidence="7">
    <location>
        <begin position="44"/>
        <end position="128"/>
    </location>
</feature>
<dbReference type="SUPFAM" id="SSF48208">
    <property type="entry name" value="Six-hairpin glycosidases"/>
    <property type="match status" value="1"/>
</dbReference>
<dbReference type="InterPro" id="IPR021720">
    <property type="entry name" value="Malectin_dom"/>
</dbReference>
<dbReference type="Pfam" id="PF02836">
    <property type="entry name" value="Glyco_hydro_2_C"/>
    <property type="match status" value="1"/>
</dbReference>
<dbReference type="Pfam" id="PF22666">
    <property type="entry name" value="Glyco_hydro_2_N2"/>
    <property type="match status" value="1"/>
</dbReference>
<dbReference type="SUPFAM" id="SSF49303">
    <property type="entry name" value="beta-Galactosidase/glucuronidase domain"/>
    <property type="match status" value="1"/>
</dbReference>
<feature type="domain" description="Glycosyl hydrolase family 95 N-terminal" evidence="7">
    <location>
        <begin position="305"/>
        <end position="461"/>
    </location>
</feature>
<dbReference type="Gene3D" id="1.50.10.10">
    <property type="match status" value="1"/>
</dbReference>
<evidence type="ECO:0000259" key="7">
    <source>
        <dbReference type="Pfam" id="PF14498"/>
    </source>
</evidence>
<dbReference type="Pfam" id="PF11721">
    <property type="entry name" value="Malectin"/>
    <property type="match status" value="1"/>
</dbReference>
<dbReference type="InterPro" id="IPR036156">
    <property type="entry name" value="Beta-gal/glucu_dom_sf"/>
</dbReference>
<dbReference type="PANTHER" id="PTHR31084">
    <property type="entry name" value="ALPHA-L-FUCOSIDASE 2"/>
    <property type="match status" value="1"/>
</dbReference>
<evidence type="ECO:0000313" key="12">
    <source>
        <dbReference type="EMBL" id="SMO35414.1"/>
    </source>
</evidence>
<dbReference type="Pfam" id="PF22124">
    <property type="entry name" value="Glyco_hydro_95_cat"/>
    <property type="match status" value="1"/>
</dbReference>
<dbReference type="GO" id="GO:0004560">
    <property type="term" value="F:alpha-L-fucosidase activity"/>
    <property type="evidence" value="ECO:0007669"/>
    <property type="project" value="TreeGrafter"/>
</dbReference>
<feature type="domain" description="DUF4982" evidence="8">
    <location>
        <begin position="1590"/>
        <end position="1647"/>
    </location>
</feature>
<dbReference type="InterPro" id="IPR006102">
    <property type="entry name" value="Ig-like_GH2"/>
</dbReference>
<feature type="domain" description="Alpha fucosidase A-like C-terminal" evidence="9">
    <location>
        <begin position="882"/>
        <end position="944"/>
    </location>
</feature>
<dbReference type="InterPro" id="IPR013783">
    <property type="entry name" value="Ig-like_fold"/>
</dbReference>
<protein>
    <submittedName>
        <fullName evidence="12">Glycosyl hydrolases family 2, sugar binding domain</fullName>
    </submittedName>
</protein>
<keyword evidence="13" id="KW-1185">Reference proteome</keyword>
<evidence type="ECO:0000256" key="2">
    <source>
        <dbReference type="ARBA" id="ARBA00022801"/>
    </source>
</evidence>
<evidence type="ECO:0000256" key="1">
    <source>
        <dbReference type="ARBA" id="ARBA00007401"/>
    </source>
</evidence>
<dbReference type="EMBL" id="FXTN01000001">
    <property type="protein sequence ID" value="SMO35414.1"/>
    <property type="molecule type" value="Genomic_DNA"/>
</dbReference>
<accession>A0A521AKN5</accession>
<dbReference type="InterPro" id="IPR006101">
    <property type="entry name" value="Glyco_hydro_2"/>
</dbReference>
<evidence type="ECO:0000259" key="8">
    <source>
        <dbReference type="Pfam" id="PF16355"/>
    </source>
</evidence>
<dbReference type="Proteomes" id="UP000320300">
    <property type="component" value="Unassembled WGS sequence"/>
</dbReference>
<feature type="domain" description="Beta-mannosidase-like galactose-binding" evidence="11">
    <location>
        <begin position="1047"/>
        <end position="1116"/>
    </location>
</feature>
<feature type="domain" description="Glycoside hydrolase family 2 catalytic" evidence="5">
    <location>
        <begin position="1281"/>
        <end position="1416"/>
    </location>
</feature>
<dbReference type="InterPro" id="IPR032311">
    <property type="entry name" value="DUF4982"/>
</dbReference>
<evidence type="ECO:0000259" key="10">
    <source>
        <dbReference type="Pfam" id="PF22124"/>
    </source>
</evidence>
<dbReference type="PANTHER" id="PTHR31084:SF0">
    <property type="entry name" value="ALPHA-L-FUCOSIDASE 2"/>
    <property type="match status" value="1"/>
</dbReference>
<dbReference type="SUPFAM" id="SSF49785">
    <property type="entry name" value="Galactose-binding domain-like"/>
    <property type="match status" value="3"/>
</dbReference>